<dbReference type="AlphaFoldDB" id="A0A7Y0HRS4"/>
<protein>
    <submittedName>
        <fullName evidence="5">DNA-binding response regulator</fullName>
    </submittedName>
</protein>
<dbReference type="InterPro" id="IPR000792">
    <property type="entry name" value="Tscrpt_reg_LuxR_C"/>
</dbReference>
<dbReference type="InterPro" id="IPR016032">
    <property type="entry name" value="Sig_transdc_resp-reg_C-effctor"/>
</dbReference>
<dbReference type="Gene3D" id="1.10.10.10">
    <property type="entry name" value="Winged helix-like DNA-binding domain superfamily/Winged helix DNA-binding domain"/>
    <property type="match status" value="1"/>
</dbReference>
<dbReference type="PRINTS" id="PR00038">
    <property type="entry name" value="HTHLUXR"/>
</dbReference>
<comment type="caution">
    <text evidence="5">The sequence shown here is derived from an EMBL/GenBank/DDBJ whole genome shotgun (WGS) entry which is preliminary data.</text>
</comment>
<dbReference type="GO" id="GO:0000160">
    <property type="term" value="P:phosphorelay signal transduction system"/>
    <property type="evidence" value="ECO:0007669"/>
    <property type="project" value="InterPro"/>
</dbReference>
<name>A0A7Y0HRS4_9BIFI</name>
<dbReference type="PROSITE" id="PS50110">
    <property type="entry name" value="RESPONSE_REGULATORY"/>
    <property type="match status" value="1"/>
</dbReference>
<evidence type="ECO:0000256" key="1">
    <source>
        <dbReference type="ARBA" id="ARBA00023125"/>
    </source>
</evidence>
<dbReference type="GO" id="GO:0003677">
    <property type="term" value="F:DNA binding"/>
    <property type="evidence" value="ECO:0007669"/>
    <property type="project" value="UniProtKB-KW"/>
</dbReference>
<evidence type="ECO:0000313" key="6">
    <source>
        <dbReference type="Proteomes" id="UP000532194"/>
    </source>
</evidence>
<dbReference type="InterPro" id="IPR001789">
    <property type="entry name" value="Sig_transdc_resp-reg_receiver"/>
</dbReference>
<feature type="domain" description="Response regulatory" evidence="4">
    <location>
        <begin position="1"/>
        <end position="63"/>
    </location>
</feature>
<dbReference type="InterPro" id="IPR011006">
    <property type="entry name" value="CheY-like_superfamily"/>
</dbReference>
<reference evidence="5 6" key="1">
    <citation type="submission" date="2020-02" db="EMBL/GenBank/DDBJ databases">
        <title>Characterization of phylogenetic diversity of novel bifidobacterial species isolated in Czech ZOOs.</title>
        <authorList>
            <person name="Lugli G.A."/>
            <person name="Vera N.B."/>
            <person name="Ventura M."/>
        </authorList>
    </citation>
    <scope>NUCLEOTIDE SEQUENCE [LARGE SCALE GENOMIC DNA]</scope>
    <source>
        <strain evidence="5 6">DSM 109957</strain>
    </source>
</reference>
<evidence type="ECO:0000259" key="4">
    <source>
        <dbReference type="PROSITE" id="PS50110"/>
    </source>
</evidence>
<dbReference type="GO" id="GO:0006355">
    <property type="term" value="P:regulation of DNA-templated transcription"/>
    <property type="evidence" value="ECO:0007669"/>
    <property type="project" value="InterPro"/>
</dbReference>
<sequence>MQDMSGMALAKELHHSYPGIAVVGITAFTIDDIYEEALASGVSTILYKDCQLEDIVHAIGKAADDRNAMLWDGGSKAKTLLSDAELTVIREYAKGKTSLAIARSMSVSESTVKTYARRAYEKLNVHSRSEAVVECARLGVL</sequence>
<evidence type="ECO:0000313" key="5">
    <source>
        <dbReference type="EMBL" id="NMM93211.1"/>
    </source>
</evidence>
<dbReference type="PROSITE" id="PS00622">
    <property type="entry name" value="HTH_LUXR_1"/>
    <property type="match status" value="1"/>
</dbReference>
<proteinExistence type="predicted"/>
<dbReference type="EMBL" id="JAAIII010000001">
    <property type="protein sequence ID" value="NMM93211.1"/>
    <property type="molecule type" value="Genomic_DNA"/>
</dbReference>
<dbReference type="SMART" id="SM00421">
    <property type="entry name" value="HTH_LUXR"/>
    <property type="match status" value="1"/>
</dbReference>
<organism evidence="5 6">
    <name type="scientific">Bifidobacterium oedipodis</name>
    <dbReference type="NCBI Taxonomy" id="2675322"/>
    <lineage>
        <taxon>Bacteria</taxon>
        <taxon>Bacillati</taxon>
        <taxon>Actinomycetota</taxon>
        <taxon>Actinomycetes</taxon>
        <taxon>Bifidobacteriales</taxon>
        <taxon>Bifidobacteriaceae</taxon>
        <taxon>Bifidobacterium</taxon>
    </lineage>
</organism>
<keyword evidence="6" id="KW-1185">Reference proteome</keyword>
<dbReference type="Gene3D" id="3.40.50.2300">
    <property type="match status" value="1"/>
</dbReference>
<dbReference type="Pfam" id="PF00196">
    <property type="entry name" value="GerE"/>
    <property type="match status" value="1"/>
</dbReference>
<dbReference type="CDD" id="cd06170">
    <property type="entry name" value="LuxR_C_like"/>
    <property type="match status" value="1"/>
</dbReference>
<gene>
    <name evidence="5" type="ORF">G1C95_0396</name>
</gene>
<keyword evidence="1 5" id="KW-0238">DNA-binding</keyword>
<feature type="domain" description="HTH luxR-type" evidence="3">
    <location>
        <begin position="74"/>
        <end position="139"/>
    </location>
</feature>
<dbReference type="InterPro" id="IPR036388">
    <property type="entry name" value="WH-like_DNA-bd_sf"/>
</dbReference>
<evidence type="ECO:0000259" key="3">
    <source>
        <dbReference type="PROSITE" id="PS50043"/>
    </source>
</evidence>
<comment type="caution">
    <text evidence="2">Lacks conserved residue(s) required for the propagation of feature annotation.</text>
</comment>
<dbReference type="InterPro" id="IPR039420">
    <property type="entry name" value="WalR-like"/>
</dbReference>
<dbReference type="SUPFAM" id="SSF52172">
    <property type="entry name" value="CheY-like"/>
    <property type="match status" value="1"/>
</dbReference>
<dbReference type="Proteomes" id="UP000532194">
    <property type="component" value="Unassembled WGS sequence"/>
</dbReference>
<dbReference type="PROSITE" id="PS50043">
    <property type="entry name" value="HTH_LUXR_2"/>
    <property type="match status" value="1"/>
</dbReference>
<dbReference type="PANTHER" id="PTHR43214">
    <property type="entry name" value="TWO-COMPONENT RESPONSE REGULATOR"/>
    <property type="match status" value="1"/>
</dbReference>
<dbReference type="SUPFAM" id="SSF46894">
    <property type="entry name" value="C-terminal effector domain of the bipartite response regulators"/>
    <property type="match status" value="1"/>
</dbReference>
<accession>A0A7Y0HRS4</accession>
<evidence type="ECO:0000256" key="2">
    <source>
        <dbReference type="PROSITE-ProRule" id="PRU00169"/>
    </source>
</evidence>